<protein>
    <submittedName>
        <fullName evidence="2">Uncharacterized protein</fullName>
    </submittedName>
</protein>
<proteinExistence type="predicted"/>
<organism evidence="2">
    <name type="scientific">Corethron hystrix</name>
    <dbReference type="NCBI Taxonomy" id="216773"/>
    <lineage>
        <taxon>Eukaryota</taxon>
        <taxon>Sar</taxon>
        <taxon>Stramenopiles</taxon>
        <taxon>Ochrophyta</taxon>
        <taxon>Bacillariophyta</taxon>
        <taxon>Coscinodiscophyceae</taxon>
        <taxon>Corethrophycidae</taxon>
        <taxon>Corethrales</taxon>
        <taxon>Corethraceae</taxon>
        <taxon>Corethron</taxon>
    </lineage>
</organism>
<dbReference type="EMBL" id="HBFR01029706">
    <property type="protein sequence ID" value="CAD8894400.1"/>
    <property type="molecule type" value="Transcribed_RNA"/>
</dbReference>
<evidence type="ECO:0000256" key="1">
    <source>
        <dbReference type="SAM" id="MobiDB-lite"/>
    </source>
</evidence>
<accession>A0A7S1FXF1</accession>
<evidence type="ECO:0000313" key="2">
    <source>
        <dbReference type="EMBL" id="CAD8894400.1"/>
    </source>
</evidence>
<name>A0A7S1FXF1_9STRA</name>
<gene>
    <name evidence="2" type="ORF">CHYS00102_LOCUS21613</name>
</gene>
<feature type="compositionally biased region" description="Low complexity" evidence="1">
    <location>
        <begin position="88"/>
        <end position="98"/>
    </location>
</feature>
<feature type="region of interest" description="Disordered" evidence="1">
    <location>
        <begin position="88"/>
        <end position="111"/>
    </location>
</feature>
<dbReference type="AlphaFoldDB" id="A0A7S1FXF1"/>
<sequence length="111" mass="12361">MYRYTCDEWGCHLLQQIPYFQEEAPKIIEFLKDQALSGVSWTPLPSAPPLSISLYFSRSSLRCSLIGSHFFPPGTKGGRFFRKNSAGLSHAAGSHGSSRQYSHRVRADAAP</sequence>
<reference evidence="2" key="1">
    <citation type="submission" date="2021-01" db="EMBL/GenBank/DDBJ databases">
        <authorList>
            <person name="Corre E."/>
            <person name="Pelletier E."/>
            <person name="Niang G."/>
            <person name="Scheremetjew M."/>
            <person name="Finn R."/>
            <person name="Kale V."/>
            <person name="Holt S."/>
            <person name="Cochrane G."/>
            <person name="Meng A."/>
            <person name="Brown T."/>
            <person name="Cohen L."/>
        </authorList>
    </citation>
    <scope>NUCLEOTIDE SEQUENCE</scope>
    <source>
        <strain evidence="2">308</strain>
    </source>
</reference>